<feature type="transmembrane region" description="Helical" evidence="1">
    <location>
        <begin position="9"/>
        <end position="28"/>
    </location>
</feature>
<accession>A0A1G7GRU7</accession>
<sequence>MSTYQIMKWIFLLCVVTLFLNGFLYVGIRKPELLYSLVSAAGLGLITGITALLTRKKK</sequence>
<feature type="transmembrane region" description="Helical" evidence="1">
    <location>
        <begin position="34"/>
        <end position="53"/>
    </location>
</feature>
<gene>
    <name evidence="2" type="ORF">SAMN04488542_103172</name>
</gene>
<reference evidence="2 3" key="1">
    <citation type="submission" date="2016-10" db="EMBL/GenBank/DDBJ databases">
        <authorList>
            <person name="de Groot N.N."/>
        </authorList>
    </citation>
    <scope>NUCLEOTIDE SEQUENCE [LARGE SCALE GENOMIC DNA]</scope>
    <source>
        <strain evidence="2 3">DSM 28129</strain>
    </source>
</reference>
<dbReference type="EMBL" id="FNBG01000003">
    <property type="protein sequence ID" value="SDE90870.1"/>
    <property type="molecule type" value="Genomic_DNA"/>
</dbReference>
<evidence type="ECO:0000313" key="2">
    <source>
        <dbReference type="EMBL" id="SDE90870.1"/>
    </source>
</evidence>
<keyword evidence="1" id="KW-0812">Transmembrane</keyword>
<dbReference type="AlphaFoldDB" id="A0A1G7GRU7"/>
<organism evidence="2 3">
    <name type="scientific">Fontibacillus panacisegetis</name>
    <dbReference type="NCBI Taxonomy" id="670482"/>
    <lineage>
        <taxon>Bacteria</taxon>
        <taxon>Bacillati</taxon>
        <taxon>Bacillota</taxon>
        <taxon>Bacilli</taxon>
        <taxon>Bacillales</taxon>
        <taxon>Paenibacillaceae</taxon>
        <taxon>Fontibacillus</taxon>
    </lineage>
</organism>
<evidence type="ECO:0000313" key="3">
    <source>
        <dbReference type="Proteomes" id="UP000198972"/>
    </source>
</evidence>
<keyword evidence="3" id="KW-1185">Reference proteome</keyword>
<dbReference type="STRING" id="670482.SAMN04488542_103172"/>
<protein>
    <submittedName>
        <fullName evidence="2">PEP-CTERM protein-sorting domain-containing protein</fullName>
    </submittedName>
</protein>
<name>A0A1G7GRU7_9BACL</name>
<keyword evidence="1" id="KW-1133">Transmembrane helix</keyword>
<dbReference type="Proteomes" id="UP000198972">
    <property type="component" value="Unassembled WGS sequence"/>
</dbReference>
<keyword evidence="1" id="KW-0472">Membrane</keyword>
<dbReference type="RefSeq" id="WP_175471312.1">
    <property type="nucleotide sequence ID" value="NZ_FNBG01000003.1"/>
</dbReference>
<evidence type="ECO:0000256" key="1">
    <source>
        <dbReference type="SAM" id="Phobius"/>
    </source>
</evidence>
<proteinExistence type="predicted"/>